<evidence type="ECO:0000313" key="3">
    <source>
        <dbReference type="EMBL" id="RMX55919.1"/>
    </source>
</evidence>
<feature type="compositionally biased region" description="Low complexity" evidence="1">
    <location>
        <begin position="179"/>
        <end position="194"/>
    </location>
</feature>
<gene>
    <name evidence="3" type="ORF">pdam_00015635</name>
</gene>
<dbReference type="OrthoDB" id="5977668at2759"/>
<dbReference type="InterPro" id="IPR002937">
    <property type="entry name" value="Amino_oxidase"/>
</dbReference>
<organism evidence="3 4">
    <name type="scientific">Pocillopora damicornis</name>
    <name type="common">Cauliflower coral</name>
    <name type="synonym">Millepora damicornis</name>
    <dbReference type="NCBI Taxonomy" id="46731"/>
    <lineage>
        <taxon>Eukaryota</taxon>
        <taxon>Metazoa</taxon>
        <taxon>Cnidaria</taxon>
        <taxon>Anthozoa</taxon>
        <taxon>Hexacorallia</taxon>
        <taxon>Scleractinia</taxon>
        <taxon>Astrocoeniina</taxon>
        <taxon>Pocilloporidae</taxon>
        <taxon>Pocillopora</taxon>
    </lineage>
</organism>
<dbReference type="Pfam" id="PF01593">
    <property type="entry name" value="Amino_oxidase"/>
    <property type="match status" value="1"/>
</dbReference>
<dbReference type="GO" id="GO:0016491">
    <property type="term" value="F:oxidoreductase activity"/>
    <property type="evidence" value="ECO:0007669"/>
    <property type="project" value="InterPro"/>
</dbReference>
<accession>A0A3M6UQM8</accession>
<comment type="caution">
    <text evidence="3">The sequence shown here is derived from an EMBL/GenBank/DDBJ whole genome shotgun (WGS) entry which is preliminary data.</text>
</comment>
<dbReference type="SUPFAM" id="SSF51905">
    <property type="entry name" value="FAD/NAD(P)-binding domain"/>
    <property type="match status" value="1"/>
</dbReference>
<dbReference type="EMBL" id="RCHS01000981">
    <property type="protein sequence ID" value="RMX55919.1"/>
    <property type="molecule type" value="Genomic_DNA"/>
</dbReference>
<dbReference type="AlphaFoldDB" id="A0A3M6UQM8"/>
<sequence length="845" mass="94696">MPCYILGLCKRTTSSNYMCYTFWAFVAHSAHRIACGVCSWLVLHEDLSFPCHSCAANAIKRVNSKGSNFSLIFNLSQNLKKCLLYIHSHSSPHQVLKSARMEIMLRKIDSFQEAAIVFTKDILDATFECGNDCYCCLQYSSSWAEYQFYLQSLVPEKLLLEVIEATEPQPNLKPTTPQETTVKTEPSPTTTETKASLKFSPTTAAPTSEATTQTTTRPKRTQDTTTAQPTTTETPTTTAPPTTAQPTNTEKPSNSAPTTTAQPSSTEKPATTALPTTAAPAASAAKPTTAAAITDPQRNILECGTAIVGAGTGGLLVAYSLFDKTNETNVCLGQWDISGDNYAEQDLLHHLFNYNDVLWNSKTKRVEARRQNASSFDDLKLKAFPTLRDHTPLNNKTLTETAAFISMNERNFTQFSTAETFLSYGLSPEGTKLMAEKFGFKGDYMQAINPMCYRTYLEKEYYVNSASLDARRPPNSKGLSEIVTELTKKVERGGGKIYRKDTVASITKEGHQFLLQTTKLTVIANKTVITVGPAALKKIEIFIRNITGQQIFESIVGVPAFYGAAVYDKPWWNDTTATQNSNNLQPLEKFISDRDFLGITMPYNGNGISGRVVLHTIANNGGCSDKWGKLLEISQSNDVIDKELKRALKYKFQRGIPDPLETTYKYWKEGFWFLQKPGANFNSTAIRQWARRPLTGQDVFLVNRAYYDFGGYLEYTIRSAFEAVQEANNGGCSDKWGKLLEISKSNDVINKELKRALKYKFQRDIPDPLETIYKYWKEEFWFFQKPGANFSSTTIQQWARRPLAGQDVFLVNRAYYNFGGYLEYTIRSALEAVKEGWNSELPFVV</sequence>
<feature type="compositionally biased region" description="Polar residues" evidence="1">
    <location>
        <begin position="169"/>
        <end position="178"/>
    </location>
</feature>
<name>A0A3M6UQM8_POCDA</name>
<dbReference type="Proteomes" id="UP000275408">
    <property type="component" value="Unassembled WGS sequence"/>
</dbReference>
<proteinExistence type="predicted"/>
<dbReference type="InterPro" id="IPR036188">
    <property type="entry name" value="FAD/NAD-bd_sf"/>
</dbReference>
<feature type="domain" description="Amine oxidase" evidence="2">
    <location>
        <begin position="390"/>
        <end position="724"/>
    </location>
</feature>
<evidence type="ECO:0000259" key="2">
    <source>
        <dbReference type="Pfam" id="PF01593"/>
    </source>
</evidence>
<feature type="compositionally biased region" description="Low complexity" evidence="1">
    <location>
        <begin position="201"/>
        <end position="216"/>
    </location>
</feature>
<evidence type="ECO:0000313" key="4">
    <source>
        <dbReference type="Proteomes" id="UP000275408"/>
    </source>
</evidence>
<reference evidence="3 4" key="1">
    <citation type="journal article" date="2018" name="Sci. Rep.">
        <title>Comparative analysis of the Pocillopora damicornis genome highlights role of immune system in coral evolution.</title>
        <authorList>
            <person name="Cunning R."/>
            <person name="Bay R.A."/>
            <person name="Gillette P."/>
            <person name="Baker A.C."/>
            <person name="Traylor-Knowles N."/>
        </authorList>
    </citation>
    <scope>NUCLEOTIDE SEQUENCE [LARGE SCALE GENOMIC DNA]</scope>
    <source>
        <strain evidence="3">RSMAS</strain>
        <tissue evidence="3">Whole animal</tissue>
    </source>
</reference>
<keyword evidence="4" id="KW-1185">Reference proteome</keyword>
<feature type="compositionally biased region" description="Low complexity" evidence="1">
    <location>
        <begin position="223"/>
        <end position="285"/>
    </location>
</feature>
<feature type="region of interest" description="Disordered" evidence="1">
    <location>
        <begin position="169"/>
        <end position="285"/>
    </location>
</feature>
<evidence type="ECO:0000256" key="1">
    <source>
        <dbReference type="SAM" id="MobiDB-lite"/>
    </source>
</evidence>
<protein>
    <recommendedName>
        <fullName evidence="2">Amine oxidase domain-containing protein</fullName>
    </recommendedName>
</protein>